<dbReference type="EMBL" id="JAGEUA010000001">
    <property type="protein sequence ID" value="KAL1023897.1"/>
    <property type="molecule type" value="Genomic_DNA"/>
</dbReference>
<keyword evidence="1" id="KW-0472">Membrane</keyword>
<feature type="transmembrane region" description="Helical" evidence="1">
    <location>
        <begin position="111"/>
        <end position="132"/>
    </location>
</feature>
<dbReference type="AlphaFoldDB" id="A0ABD0XTI4"/>
<name>A0ABD0XTI4_UMBPY</name>
<dbReference type="Proteomes" id="UP001557470">
    <property type="component" value="Unassembled WGS sequence"/>
</dbReference>
<feature type="transmembrane region" description="Helical" evidence="1">
    <location>
        <begin position="211"/>
        <end position="233"/>
    </location>
</feature>
<accession>A0ABD0XTI4</accession>
<evidence type="ECO:0000313" key="2">
    <source>
        <dbReference type="EMBL" id="KAL1023897.1"/>
    </source>
</evidence>
<gene>
    <name evidence="2" type="ORF">UPYG_G00048690</name>
</gene>
<feature type="transmembrane region" description="Helical" evidence="1">
    <location>
        <begin position="245"/>
        <end position="263"/>
    </location>
</feature>
<protein>
    <submittedName>
        <fullName evidence="2">Uncharacterized protein</fullName>
    </submittedName>
</protein>
<proteinExistence type="predicted"/>
<evidence type="ECO:0000256" key="1">
    <source>
        <dbReference type="SAM" id="Phobius"/>
    </source>
</evidence>
<keyword evidence="1" id="KW-1133">Transmembrane helix</keyword>
<feature type="transmembrane region" description="Helical" evidence="1">
    <location>
        <begin position="58"/>
        <end position="91"/>
    </location>
</feature>
<keyword evidence="3" id="KW-1185">Reference proteome</keyword>
<keyword evidence="1" id="KW-0812">Transmembrane</keyword>
<organism evidence="2 3">
    <name type="scientific">Umbra pygmaea</name>
    <name type="common">Eastern mudminnow</name>
    <dbReference type="NCBI Taxonomy" id="75934"/>
    <lineage>
        <taxon>Eukaryota</taxon>
        <taxon>Metazoa</taxon>
        <taxon>Chordata</taxon>
        <taxon>Craniata</taxon>
        <taxon>Vertebrata</taxon>
        <taxon>Euteleostomi</taxon>
        <taxon>Actinopterygii</taxon>
        <taxon>Neopterygii</taxon>
        <taxon>Teleostei</taxon>
        <taxon>Protacanthopterygii</taxon>
        <taxon>Esociformes</taxon>
        <taxon>Umbridae</taxon>
        <taxon>Umbra</taxon>
    </lineage>
</organism>
<evidence type="ECO:0000313" key="3">
    <source>
        <dbReference type="Proteomes" id="UP001557470"/>
    </source>
</evidence>
<comment type="caution">
    <text evidence="2">The sequence shown here is derived from an EMBL/GenBank/DDBJ whole genome shotgun (WGS) entry which is preliminary data.</text>
</comment>
<sequence>MARVLQGIWAAVGGGLRGFPYGVPGGFLLSSTLAAAGACDLWTPMQESKWNTSEGSHSWLVECLALLIGIVLLIGSLPVIGGLLYLTALVAYRRARKLCRAGDAEWYTTEVVVVGLAVLVGIPFINGCFGFILEAALGRSDILVLHKNSVEVAVNVACLLGSPMATAFAAGGMDALVAMQDRFGLGAAELGAAAVTGWGILWAVLKYQSVLGQWATVGAMMGPAVAAGVALSAGIRRGSSTYGRAGRVGAILGAALGGGWAFWSDM</sequence>
<reference evidence="2 3" key="1">
    <citation type="submission" date="2024-06" db="EMBL/GenBank/DDBJ databases">
        <authorList>
            <person name="Pan Q."/>
            <person name="Wen M."/>
            <person name="Jouanno E."/>
            <person name="Zahm M."/>
            <person name="Klopp C."/>
            <person name="Cabau C."/>
            <person name="Louis A."/>
            <person name="Berthelot C."/>
            <person name="Parey E."/>
            <person name="Roest Crollius H."/>
            <person name="Montfort J."/>
            <person name="Robinson-Rechavi M."/>
            <person name="Bouchez O."/>
            <person name="Lampietro C."/>
            <person name="Lopez Roques C."/>
            <person name="Donnadieu C."/>
            <person name="Postlethwait J."/>
            <person name="Bobe J."/>
            <person name="Verreycken H."/>
            <person name="Guiguen Y."/>
        </authorList>
    </citation>
    <scope>NUCLEOTIDE SEQUENCE [LARGE SCALE GENOMIC DNA]</scope>
    <source>
        <strain evidence="2">Up_M1</strain>
        <tissue evidence="2">Testis</tissue>
    </source>
</reference>
<feature type="transmembrane region" description="Helical" evidence="1">
    <location>
        <begin position="183"/>
        <end position="205"/>
    </location>
</feature>
<feature type="transmembrane region" description="Helical" evidence="1">
    <location>
        <begin position="152"/>
        <end position="171"/>
    </location>
</feature>